<feature type="coiled-coil region" evidence="1">
    <location>
        <begin position="184"/>
        <end position="229"/>
    </location>
</feature>
<dbReference type="OMA" id="NELECTH"/>
<dbReference type="InParanoid" id="G0PLR5"/>
<feature type="coiled-coil region" evidence="1">
    <location>
        <begin position="2"/>
        <end position="112"/>
    </location>
</feature>
<keyword evidence="4" id="KW-1185">Reference proteome</keyword>
<dbReference type="STRING" id="135651.G0PLR5"/>
<reference evidence="4" key="1">
    <citation type="submission" date="2011-07" db="EMBL/GenBank/DDBJ databases">
        <authorList>
            <consortium name="Caenorhabditis brenneri Sequencing and Analysis Consortium"/>
            <person name="Wilson R.K."/>
        </authorList>
    </citation>
    <scope>NUCLEOTIDE SEQUENCE [LARGE SCALE GENOMIC DNA]</scope>
    <source>
        <strain evidence="4">PB2801</strain>
    </source>
</reference>
<protein>
    <submittedName>
        <fullName evidence="3">Uncharacterized protein</fullName>
    </submittedName>
</protein>
<name>G0PLR5_CAEBE</name>
<evidence type="ECO:0000313" key="4">
    <source>
        <dbReference type="Proteomes" id="UP000008068"/>
    </source>
</evidence>
<evidence type="ECO:0000313" key="3">
    <source>
        <dbReference type="EMBL" id="EGT35587.1"/>
    </source>
</evidence>
<evidence type="ECO:0000256" key="1">
    <source>
        <dbReference type="SAM" id="Coils"/>
    </source>
</evidence>
<dbReference type="HOGENOM" id="CLU_693033_0_0_1"/>
<proteinExistence type="predicted"/>
<keyword evidence="1" id="KW-0175">Coiled coil</keyword>
<feature type="coiled-coil region" evidence="1">
    <location>
        <begin position="255"/>
        <end position="306"/>
    </location>
</feature>
<feature type="region of interest" description="Disordered" evidence="2">
    <location>
        <begin position="376"/>
        <end position="398"/>
    </location>
</feature>
<sequence>MQEEIEAEKEKYQKVCSEKEDLETTVKNVLISKEMTEERFNTAQIEIKQLKTQKYWEEDYIEHLKQDISKNKEHEKELLEEKVVLEASIEELKRNQEALESAQNEAQFEIEHMTSKLQSADDRILLLEDSVRTYTTRYEKACIENSELKTSNEELKKLIESNGFEMKQLQADFSQTRVALRSTQSRCEADIKKLTMRLRNAEQLAEDMKKKVEAEVKEKEKLTEELQNSDLIRKTVSSMACAQQIELMTTAIGLKEKLNSSIKQVTLMKKKLEKTETALETAELLNEKLSDDLKKSKAEKKESDKKWVTAQDKLLDDLKNRNLRIAKVCHEAIQYHKKMNSLKEDFKKSGENAKEEMKKMMKKYEEQGKLLAELQRKKEQKDAERMELENEGYDVSQF</sequence>
<dbReference type="EMBL" id="GL381167">
    <property type="protein sequence ID" value="EGT35587.1"/>
    <property type="molecule type" value="Genomic_DNA"/>
</dbReference>
<dbReference type="AlphaFoldDB" id="G0PLR5"/>
<feature type="compositionally biased region" description="Basic and acidic residues" evidence="2">
    <location>
        <begin position="376"/>
        <end position="388"/>
    </location>
</feature>
<gene>
    <name evidence="3" type="ORF">CAEBREN_25326</name>
</gene>
<evidence type="ECO:0000256" key="2">
    <source>
        <dbReference type="SAM" id="MobiDB-lite"/>
    </source>
</evidence>
<organism evidence="4">
    <name type="scientific">Caenorhabditis brenneri</name>
    <name type="common">Nematode worm</name>
    <dbReference type="NCBI Taxonomy" id="135651"/>
    <lineage>
        <taxon>Eukaryota</taxon>
        <taxon>Metazoa</taxon>
        <taxon>Ecdysozoa</taxon>
        <taxon>Nematoda</taxon>
        <taxon>Chromadorea</taxon>
        <taxon>Rhabditida</taxon>
        <taxon>Rhabditina</taxon>
        <taxon>Rhabditomorpha</taxon>
        <taxon>Rhabditoidea</taxon>
        <taxon>Rhabditidae</taxon>
        <taxon>Peloderinae</taxon>
        <taxon>Caenorhabditis</taxon>
    </lineage>
</organism>
<dbReference type="Proteomes" id="UP000008068">
    <property type="component" value="Unassembled WGS sequence"/>
</dbReference>
<accession>G0PLR5</accession>